<dbReference type="InterPro" id="IPR036167">
    <property type="entry name" value="tRNA_intron_Endo_cat-like_sf"/>
</dbReference>
<dbReference type="EMBL" id="AWNI01000010">
    <property type="protein sequence ID" value="ETS62570.1"/>
    <property type="molecule type" value="Genomic_DNA"/>
</dbReference>
<feature type="domain" description="tRNA-splicing endonuclease subunit Sen15" evidence="4">
    <location>
        <begin position="165"/>
        <end position="241"/>
    </location>
</feature>
<gene>
    <name evidence="5" type="ORF">PaG_03207</name>
</gene>
<dbReference type="InterPro" id="IPR011856">
    <property type="entry name" value="tRNA_endonuc-like_dom_sf"/>
</dbReference>
<name>W3VM25_MOEAP</name>
<dbReference type="Pfam" id="PF09631">
    <property type="entry name" value="Sen15"/>
    <property type="match status" value="1"/>
</dbReference>
<comment type="similarity">
    <text evidence="1">Belongs to the SEN15 family.</text>
</comment>
<evidence type="ECO:0000259" key="4">
    <source>
        <dbReference type="Pfam" id="PF09631"/>
    </source>
</evidence>
<dbReference type="Gene3D" id="3.40.1350.10">
    <property type="match status" value="2"/>
</dbReference>
<dbReference type="AlphaFoldDB" id="W3VM25"/>
<dbReference type="InterPro" id="IPR042777">
    <property type="entry name" value="Sen15_fungi"/>
</dbReference>
<evidence type="ECO:0000256" key="3">
    <source>
        <dbReference type="SAM" id="MobiDB-lite"/>
    </source>
</evidence>
<sequence>MASTSTLSSDRVGSGESSSLPDPTSHQLSKRQQYDALLDAEAGAEANVSLGSPASHPSYPAVASLCRTYPTQASAIFQTYLDLKNGAAAWDVVEPLSLRHPQQARESNTAVLGSAELEGLSESEARELVQNTLANWRSSDTRLGLVNPPEQGQGQDGDLMLALGLAAIKGRRKNATAYEIVIPLTISQHLTTSQLVGIFTLLTQHAASSTDTVDTSHVLLAIIAPDSTLVYYTVSQDMVKPVN</sequence>
<keyword evidence="6" id="KW-1185">Reference proteome</keyword>
<proteinExistence type="inferred from homology"/>
<dbReference type="GO" id="GO:0000213">
    <property type="term" value="F:tRNA-intron lyase activity"/>
    <property type="evidence" value="ECO:0007669"/>
    <property type="project" value="TreeGrafter"/>
</dbReference>
<evidence type="ECO:0000313" key="6">
    <source>
        <dbReference type="Proteomes" id="UP000019462"/>
    </source>
</evidence>
<feature type="compositionally biased region" description="Low complexity" evidence="3">
    <location>
        <begin position="8"/>
        <end position="19"/>
    </location>
</feature>
<evidence type="ECO:0000256" key="1">
    <source>
        <dbReference type="ARBA" id="ARBA00006091"/>
    </source>
</evidence>
<dbReference type="InterPro" id="IPR018593">
    <property type="entry name" value="tRNA-endonuc_su_Sen15"/>
</dbReference>
<dbReference type="PANTHER" id="PTHR28518">
    <property type="entry name" value="TRNA-SPLICING ENDONUCLEASE SUBUNIT SEN15"/>
    <property type="match status" value="1"/>
</dbReference>
<dbReference type="PANTHER" id="PTHR28518:SF1">
    <property type="entry name" value="TRNA-SPLICING ENDONUCLEASE SUBUNIT SEN15"/>
    <property type="match status" value="1"/>
</dbReference>
<dbReference type="SUPFAM" id="SSF53032">
    <property type="entry name" value="tRNA-intron endonuclease catalytic domain-like"/>
    <property type="match status" value="1"/>
</dbReference>
<feature type="region of interest" description="Disordered" evidence="3">
    <location>
        <begin position="1"/>
        <end position="36"/>
    </location>
</feature>
<accession>W3VM25</accession>
<reference evidence="5 6" key="1">
    <citation type="journal article" date="2014" name="Genome Announc.">
        <title>Genome sequence of the basidiomycetous fungus Pseudozyma aphidis DSM70725, an efficient producer of biosurfactant mannosylerythritol lipids.</title>
        <authorList>
            <person name="Lorenz S."/>
            <person name="Guenther M."/>
            <person name="Grumaz C."/>
            <person name="Rupp S."/>
            <person name="Zibek S."/>
            <person name="Sohn K."/>
        </authorList>
    </citation>
    <scope>NUCLEOTIDE SEQUENCE [LARGE SCALE GENOMIC DNA]</scope>
    <source>
        <strain evidence="6">ATCC 32657 / CBS 517.83 / DSM 70725 / JCM 10318 / NBRC 10182 / NRRL Y-7954 / St-0401</strain>
    </source>
</reference>
<keyword evidence="2" id="KW-0819">tRNA processing</keyword>
<dbReference type="OrthoDB" id="10002170at2759"/>
<evidence type="ECO:0000256" key="2">
    <source>
        <dbReference type="ARBA" id="ARBA00022694"/>
    </source>
</evidence>
<evidence type="ECO:0000313" key="5">
    <source>
        <dbReference type="EMBL" id="ETS62570.1"/>
    </source>
</evidence>
<organism evidence="5 6">
    <name type="scientific">Moesziomyces aphidis</name>
    <name type="common">Pseudozyma aphidis</name>
    <dbReference type="NCBI Taxonomy" id="84754"/>
    <lineage>
        <taxon>Eukaryota</taxon>
        <taxon>Fungi</taxon>
        <taxon>Dikarya</taxon>
        <taxon>Basidiomycota</taxon>
        <taxon>Ustilaginomycotina</taxon>
        <taxon>Ustilaginomycetes</taxon>
        <taxon>Ustilaginales</taxon>
        <taxon>Ustilaginaceae</taxon>
        <taxon>Moesziomyces</taxon>
    </lineage>
</organism>
<protein>
    <recommendedName>
        <fullName evidence="4">tRNA-splicing endonuclease subunit Sen15 domain-containing protein</fullName>
    </recommendedName>
</protein>
<dbReference type="HOGENOM" id="CLU_1027434_0_0_1"/>
<dbReference type="GO" id="GO:0003676">
    <property type="term" value="F:nucleic acid binding"/>
    <property type="evidence" value="ECO:0007669"/>
    <property type="project" value="InterPro"/>
</dbReference>
<dbReference type="Proteomes" id="UP000019462">
    <property type="component" value="Unassembled WGS sequence"/>
</dbReference>
<dbReference type="GO" id="GO:0000214">
    <property type="term" value="C:tRNA-intron endonuclease complex"/>
    <property type="evidence" value="ECO:0007669"/>
    <property type="project" value="InterPro"/>
</dbReference>
<feature type="compositionally biased region" description="Polar residues" evidence="3">
    <location>
        <begin position="20"/>
        <end position="31"/>
    </location>
</feature>
<dbReference type="GO" id="GO:0000379">
    <property type="term" value="P:tRNA-type intron splice site recognition and cleavage"/>
    <property type="evidence" value="ECO:0007669"/>
    <property type="project" value="InterPro"/>
</dbReference>
<comment type="caution">
    <text evidence="5">The sequence shown here is derived from an EMBL/GenBank/DDBJ whole genome shotgun (WGS) entry which is preliminary data.</text>
</comment>